<reference evidence="1 2" key="1">
    <citation type="submission" date="2022-04" db="EMBL/GenBank/DDBJ databases">
        <title>Halobacillus sp. isolated from saltern.</title>
        <authorList>
            <person name="Won M."/>
            <person name="Lee C.-M."/>
            <person name="Woen H.-Y."/>
            <person name="Kwon S.-W."/>
        </authorList>
    </citation>
    <scope>NUCLEOTIDE SEQUENCE [LARGE SCALE GENOMIC DNA]</scope>
    <source>
        <strain evidence="1 2">SSBR10-3</strain>
    </source>
</reference>
<accession>A0ABY4ELG9</accession>
<sequence>MPSNATDVQVQLVTEISDENRKEQMTIEEPGQFFQRGDTQVLTFTEHPDEGEPVDTMITVKPNHVSIKRSGGVDMRQVFNPQIETENTYRHTYGVFHMKTKTDHIEFEPLEGSKLGRLFIKYQMTLNHEVIQAHRLIVTFEEERKA</sequence>
<evidence type="ECO:0000313" key="2">
    <source>
        <dbReference type="Proteomes" id="UP000831787"/>
    </source>
</evidence>
<gene>
    <name evidence="1" type="ORF">MUN89_04995</name>
</gene>
<dbReference type="EMBL" id="CP095073">
    <property type="protein sequence ID" value="UOQ45309.1"/>
    <property type="molecule type" value="Genomic_DNA"/>
</dbReference>
<proteinExistence type="predicted"/>
<dbReference type="Pfam" id="PF09148">
    <property type="entry name" value="DUF1934"/>
    <property type="match status" value="1"/>
</dbReference>
<dbReference type="SUPFAM" id="SSF50814">
    <property type="entry name" value="Lipocalins"/>
    <property type="match status" value="1"/>
</dbReference>
<dbReference type="Gene3D" id="2.40.128.20">
    <property type="match status" value="1"/>
</dbReference>
<organism evidence="1 2">
    <name type="scientific">Halobacillus salinarum</name>
    <dbReference type="NCBI Taxonomy" id="2932257"/>
    <lineage>
        <taxon>Bacteria</taxon>
        <taxon>Bacillati</taxon>
        <taxon>Bacillota</taxon>
        <taxon>Bacilli</taxon>
        <taxon>Bacillales</taxon>
        <taxon>Bacillaceae</taxon>
        <taxon>Halobacillus</taxon>
    </lineage>
</organism>
<dbReference type="InterPro" id="IPR015231">
    <property type="entry name" value="DUF1934"/>
</dbReference>
<protein>
    <submittedName>
        <fullName evidence="1">DUF1934 domain-containing protein</fullName>
    </submittedName>
</protein>
<dbReference type="InterPro" id="IPR012674">
    <property type="entry name" value="Calycin"/>
</dbReference>
<evidence type="ECO:0000313" key="1">
    <source>
        <dbReference type="EMBL" id="UOQ45309.1"/>
    </source>
</evidence>
<dbReference type="Proteomes" id="UP000831787">
    <property type="component" value="Chromosome"/>
</dbReference>
<dbReference type="RefSeq" id="WP_244711932.1">
    <property type="nucleotide sequence ID" value="NZ_CP095073.1"/>
</dbReference>
<name>A0ABY4ELG9_9BACI</name>
<keyword evidence="2" id="KW-1185">Reference proteome</keyword>